<evidence type="ECO:0000259" key="13">
    <source>
        <dbReference type="PROSITE" id="PS50011"/>
    </source>
</evidence>
<evidence type="ECO:0000256" key="12">
    <source>
        <dbReference type="RuleBase" id="RU000304"/>
    </source>
</evidence>
<keyword evidence="5" id="KW-0808">Transferase</keyword>
<dbReference type="EMBL" id="UYWY01024815">
    <property type="protein sequence ID" value="VDM49130.1"/>
    <property type="molecule type" value="Genomic_DNA"/>
</dbReference>
<keyword evidence="7" id="KW-0418">Kinase</keyword>
<dbReference type="PROSITE" id="PS00108">
    <property type="entry name" value="PROTEIN_KINASE_ST"/>
    <property type="match status" value="1"/>
</dbReference>
<reference evidence="14 15" key="2">
    <citation type="submission" date="2018-11" db="EMBL/GenBank/DDBJ databases">
        <authorList>
            <consortium name="Pathogen Informatics"/>
        </authorList>
    </citation>
    <scope>NUCLEOTIDE SEQUENCE [LARGE SCALE GENOMIC DNA]</scope>
</reference>
<evidence type="ECO:0000256" key="3">
    <source>
        <dbReference type="ARBA" id="ARBA00022527"/>
    </source>
</evidence>
<dbReference type="PANTHER" id="PTHR24347">
    <property type="entry name" value="SERINE/THREONINE-PROTEIN KINASE"/>
    <property type="match status" value="1"/>
</dbReference>
<evidence type="ECO:0000256" key="1">
    <source>
        <dbReference type="ARBA" id="ARBA00006692"/>
    </source>
</evidence>
<evidence type="ECO:0000256" key="7">
    <source>
        <dbReference type="ARBA" id="ARBA00022777"/>
    </source>
</evidence>
<keyword evidence="6 11" id="KW-0547">Nucleotide-binding</keyword>
<dbReference type="InterPro" id="IPR008271">
    <property type="entry name" value="Ser/Thr_kinase_AS"/>
</dbReference>
<gene>
    <name evidence="14" type="ORF">TCNE_LOCUS17809</name>
</gene>
<evidence type="ECO:0000256" key="2">
    <source>
        <dbReference type="ARBA" id="ARBA00012513"/>
    </source>
</evidence>
<evidence type="ECO:0000256" key="10">
    <source>
        <dbReference type="ARBA" id="ARBA00048679"/>
    </source>
</evidence>
<dbReference type="Gene3D" id="1.10.510.10">
    <property type="entry name" value="Transferase(Phosphotransferase) domain 1"/>
    <property type="match status" value="1"/>
</dbReference>
<dbReference type="InterPro" id="IPR017441">
    <property type="entry name" value="Protein_kinase_ATP_BS"/>
</dbReference>
<evidence type="ECO:0000256" key="9">
    <source>
        <dbReference type="ARBA" id="ARBA00047899"/>
    </source>
</evidence>
<dbReference type="Pfam" id="PF00069">
    <property type="entry name" value="Pkinase"/>
    <property type="match status" value="1"/>
</dbReference>
<comment type="catalytic activity">
    <reaction evidence="10">
        <text>L-seryl-[protein] + ATP = O-phospho-L-seryl-[protein] + ADP + H(+)</text>
        <dbReference type="Rhea" id="RHEA:17989"/>
        <dbReference type="Rhea" id="RHEA-COMP:9863"/>
        <dbReference type="Rhea" id="RHEA-COMP:11604"/>
        <dbReference type="ChEBI" id="CHEBI:15378"/>
        <dbReference type="ChEBI" id="CHEBI:29999"/>
        <dbReference type="ChEBI" id="CHEBI:30616"/>
        <dbReference type="ChEBI" id="CHEBI:83421"/>
        <dbReference type="ChEBI" id="CHEBI:456216"/>
        <dbReference type="EC" id="2.7.11.1"/>
    </reaction>
</comment>
<comment type="catalytic activity">
    <reaction evidence="9">
        <text>L-threonyl-[protein] + ATP = O-phospho-L-threonyl-[protein] + ADP + H(+)</text>
        <dbReference type="Rhea" id="RHEA:46608"/>
        <dbReference type="Rhea" id="RHEA-COMP:11060"/>
        <dbReference type="Rhea" id="RHEA-COMP:11605"/>
        <dbReference type="ChEBI" id="CHEBI:15378"/>
        <dbReference type="ChEBI" id="CHEBI:30013"/>
        <dbReference type="ChEBI" id="CHEBI:30616"/>
        <dbReference type="ChEBI" id="CHEBI:61977"/>
        <dbReference type="ChEBI" id="CHEBI:456216"/>
        <dbReference type="EC" id="2.7.11.1"/>
    </reaction>
</comment>
<name>A0A183VAN9_TOXCA</name>
<evidence type="ECO:0000313" key="15">
    <source>
        <dbReference type="Proteomes" id="UP000050794"/>
    </source>
</evidence>
<evidence type="ECO:0000256" key="11">
    <source>
        <dbReference type="PROSITE-ProRule" id="PRU10141"/>
    </source>
</evidence>
<evidence type="ECO:0000313" key="16">
    <source>
        <dbReference type="WBParaSite" id="TCNE_0001781001-mRNA-1"/>
    </source>
</evidence>
<dbReference type="SUPFAM" id="SSF56112">
    <property type="entry name" value="Protein kinase-like (PK-like)"/>
    <property type="match status" value="1"/>
</dbReference>
<dbReference type="PROSITE" id="PS00107">
    <property type="entry name" value="PROTEIN_KINASE_ATP"/>
    <property type="match status" value="1"/>
</dbReference>
<accession>A0A183VAN9</accession>
<dbReference type="GO" id="GO:0019901">
    <property type="term" value="F:protein kinase binding"/>
    <property type="evidence" value="ECO:0007669"/>
    <property type="project" value="UniProtKB-ARBA"/>
</dbReference>
<dbReference type="EC" id="2.7.11.1" evidence="2"/>
<evidence type="ECO:0000256" key="6">
    <source>
        <dbReference type="ARBA" id="ARBA00022741"/>
    </source>
</evidence>
<feature type="binding site" evidence="11">
    <location>
        <position position="131"/>
    </location>
    <ligand>
        <name>ATP</name>
        <dbReference type="ChEBI" id="CHEBI:30616"/>
    </ligand>
</feature>
<evidence type="ECO:0000256" key="4">
    <source>
        <dbReference type="ARBA" id="ARBA00022553"/>
    </source>
</evidence>
<dbReference type="PROSITE" id="PS50011">
    <property type="entry name" value="PROTEIN_KINASE_DOM"/>
    <property type="match status" value="1"/>
</dbReference>
<comment type="similarity">
    <text evidence="1">Belongs to the protein kinase superfamily. CAMK Ser/Thr protein kinase family.</text>
</comment>
<keyword evidence="3 12" id="KW-0723">Serine/threonine-protein kinase</keyword>
<organism evidence="15 16">
    <name type="scientific">Toxocara canis</name>
    <name type="common">Canine roundworm</name>
    <dbReference type="NCBI Taxonomy" id="6265"/>
    <lineage>
        <taxon>Eukaryota</taxon>
        <taxon>Metazoa</taxon>
        <taxon>Ecdysozoa</taxon>
        <taxon>Nematoda</taxon>
        <taxon>Chromadorea</taxon>
        <taxon>Rhabditida</taxon>
        <taxon>Spirurina</taxon>
        <taxon>Ascaridomorpha</taxon>
        <taxon>Ascaridoidea</taxon>
        <taxon>Toxocaridae</taxon>
        <taxon>Toxocara</taxon>
    </lineage>
</organism>
<dbReference type="InterPro" id="IPR000719">
    <property type="entry name" value="Prot_kinase_dom"/>
</dbReference>
<protein>
    <recommendedName>
        <fullName evidence="2">non-specific serine/threonine protein kinase</fullName>
        <ecNumber evidence="2">2.7.11.1</ecNumber>
    </recommendedName>
</protein>
<feature type="domain" description="Protein kinase" evidence="13">
    <location>
        <begin position="102"/>
        <end position="404"/>
    </location>
</feature>
<dbReference type="Proteomes" id="UP000050794">
    <property type="component" value="Unassembled WGS sequence"/>
</dbReference>
<proteinExistence type="inferred from homology"/>
<reference evidence="16" key="1">
    <citation type="submission" date="2016-06" db="UniProtKB">
        <authorList>
            <consortium name="WormBaseParasite"/>
        </authorList>
    </citation>
    <scope>IDENTIFICATION</scope>
</reference>
<evidence type="ECO:0000256" key="5">
    <source>
        <dbReference type="ARBA" id="ARBA00022679"/>
    </source>
</evidence>
<keyword evidence="8 11" id="KW-0067">ATP-binding</keyword>
<dbReference type="SMART" id="SM00220">
    <property type="entry name" value="S_TKc"/>
    <property type="match status" value="1"/>
</dbReference>
<keyword evidence="15" id="KW-1185">Reference proteome</keyword>
<dbReference type="GO" id="GO:0004674">
    <property type="term" value="F:protein serine/threonine kinase activity"/>
    <property type="evidence" value="ECO:0007669"/>
    <property type="project" value="UniProtKB-KW"/>
</dbReference>
<dbReference type="Gene3D" id="3.30.200.20">
    <property type="entry name" value="Phosphorylase Kinase, domain 1"/>
    <property type="match status" value="1"/>
</dbReference>
<dbReference type="AlphaFoldDB" id="A0A183VAN9"/>
<dbReference type="InterPro" id="IPR011009">
    <property type="entry name" value="Kinase-like_dom_sf"/>
</dbReference>
<keyword evidence="4" id="KW-0597">Phosphoprotein</keyword>
<evidence type="ECO:0000313" key="14">
    <source>
        <dbReference type="EMBL" id="VDM49130.1"/>
    </source>
</evidence>
<dbReference type="FunFam" id="3.30.200.20:FF:000156">
    <property type="entry name" value="MAP kinase-activated protein kinase 3"/>
    <property type="match status" value="1"/>
</dbReference>
<sequence>MNPIFISVGDCSGKKAILRAECAESDISIAVVSVGESSFSFQKIPCVSAHENLLDVSVVKSETSVTVQENICVSASSGMIDKHESDEEERTTTLRLCGCSKNSGSTVLGVGESGKVRACYNKETNEKYALKVLRDGPKARREVELHYLVSCHENVLTIVDIYENAFGGVKCLLVIVEFASGGDLLTRFENQGSRPYPERMVGEIIRQVGSAVKYLHDMNIAHRDIKLENILCSSCDGSCVYKLADFGFAKRPERNTLMQSPCCTPFYVAPEILAREQYDKSCDMWALGVVTYILLCGYPPFYSMKGVPLSPGMKTRIASGCYKFPPAEWDHVTESSKRYDFLVQAVILLQFRLQPAESVKWDNLWWRNLPKTINFLTKNVIKHLLLTDPAARSTIDDLITSAFVKGQTPPRDDLSESPAEDDQEKLEGKYGYFQEEVGRAMDMMRLGSDTCFIKHPRLSCNSLLARRRNVISASLADGTQSVSVMGIS</sequence>
<dbReference type="InterPro" id="IPR027442">
    <property type="entry name" value="MAPKAPK_C"/>
</dbReference>
<dbReference type="Gene3D" id="4.10.1170.10">
    <property type="entry name" value="MAP kinase activated protein kinase 2"/>
    <property type="match status" value="1"/>
</dbReference>
<dbReference type="GO" id="GO:0005524">
    <property type="term" value="F:ATP binding"/>
    <property type="evidence" value="ECO:0007669"/>
    <property type="project" value="UniProtKB-UniRule"/>
</dbReference>
<dbReference type="WBParaSite" id="TCNE_0001781001-mRNA-1">
    <property type="protein sequence ID" value="TCNE_0001781001-mRNA-1"/>
    <property type="gene ID" value="TCNE_0001781001"/>
</dbReference>
<evidence type="ECO:0000256" key="8">
    <source>
        <dbReference type="ARBA" id="ARBA00022840"/>
    </source>
</evidence>
<dbReference type="GO" id="GO:0035095">
    <property type="term" value="P:behavioral response to nicotine"/>
    <property type="evidence" value="ECO:0007669"/>
    <property type="project" value="UniProtKB-ARBA"/>
</dbReference>